<sequence length="141" mass="14779">MNTVDGIGASTPRVDSGINGLSSEEFFQLIFAEMSNQDPLKPNDTSALLDQIANIRSIESDVDLVDKLGELVGQNEMAAGAGLIGRLVSGLSEASERVTGIVNSVSRTEEGVVLNLDGGMRVPMGDVDRVLEGGQDDEADS</sequence>
<dbReference type="Pfam" id="PF03963">
    <property type="entry name" value="FlgD"/>
    <property type="match status" value="1"/>
</dbReference>
<accession>A0A3B1E8E4</accession>
<proteinExistence type="predicted"/>
<dbReference type="InterPro" id="IPR005648">
    <property type="entry name" value="FlgD"/>
</dbReference>
<protein>
    <recommendedName>
        <fullName evidence="3">Flagellar basal-body rod modification protein FlgD</fullName>
    </recommendedName>
</protein>
<organism evidence="2">
    <name type="scientific">hydrothermal vent metagenome</name>
    <dbReference type="NCBI Taxonomy" id="652676"/>
    <lineage>
        <taxon>unclassified sequences</taxon>
        <taxon>metagenomes</taxon>
        <taxon>ecological metagenomes</taxon>
    </lineage>
</organism>
<name>A0A3B1E8E4_9ZZZZ</name>
<dbReference type="AlphaFoldDB" id="A0A3B1E8E4"/>
<keyword evidence="1" id="KW-1005">Bacterial flagellum biogenesis</keyword>
<dbReference type="EMBL" id="UOGK01000504">
    <property type="protein sequence ID" value="VAX41197.1"/>
    <property type="molecule type" value="Genomic_DNA"/>
</dbReference>
<evidence type="ECO:0000256" key="1">
    <source>
        <dbReference type="ARBA" id="ARBA00022795"/>
    </source>
</evidence>
<evidence type="ECO:0000313" key="2">
    <source>
        <dbReference type="EMBL" id="VAX41197.1"/>
    </source>
</evidence>
<gene>
    <name evidence="2" type="ORF">MNBD_PLANCTO03-411</name>
</gene>
<dbReference type="GO" id="GO:0044781">
    <property type="term" value="P:bacterial-type flagellum organization"/>
    <property type="evidence" value="ECO:0007669"/>
    <property type="project" value="UniProtKB-KW"/>
</dbReference>
<evidence type="ECO:0008006" key="3">
    <source>
        <dbReference type="Google" id="ProtNLM"/>
    </source>
</evidence>
<reference evidence="2" key="1">
    <citation type="submission" date="2018-06" db="EMBL/GenBank/DDBJ databases">
        <authorList>
            <person name="Zhirakovskaya E."/>
        </authorList>
    </citation>
    <scope>NUCLEOTIDE SEQUENCE</scope>
</reference>